<sequence length="483" mass="55740">MFGAFTDGKSTLLSALTKKLDIRIAPEPTTDSIQVYPYGDYVIVDTPGLFSDDMLHDERTKKYISEANVLLYTVDPVNPLKESHHATIRWLLQDLQKIDSTIFIVNKMDEIADLDDEKDFELHASIKKEVVRDTLGRILSHDVSPRIVCTAGNPFDQGLEHWFANEEEYMQLSRIPLLVEELNAFIRESRSGLMIKAGISVIRDAVLQLEFQLKAMNEKLSDKLEVIRNQEREVSDSVETLQRDISRKHQQIKEEILTIRQDLLVYMEGAADRKQFGSRVQERLGNNGYILQERINLVIQKYTEQLLDEQDQLIREVETSVEYHNQLQSQLLEYSRKMGMNLVSKLGTQSTRAIADSILKLRDMTKLNIKFKPWGAMKWASRISKFAAWMPVIVDVVSMVMKAVEEQKLQSAKQQMKEQLEELFKDFFESFTIEDYTAAYFPAVKGTIDMLKEIRKSTEEFTQLKATLGDIASRLREDIELLV</sequence>
<accession>A0A841SSE4</accession>
<keyword evidence="4" id="KW-1185">Reference proteome</keyword>
<evidence type="ECO:0000313" key="3">
    <source>
        <dbReference type="EMBL" id="MBB6633506.1"/>
    </source>
</evidence>
<evidence type="ECO:0000259" key="2">
    <source>
        <dbReference type="Pfam" id="PF18709"/>
    </source>
</evidence>
<feature type="domain" description="G" evidence="1">
    <location>
        <begin position="3"/>
        <end position="107"/>
    </location>
</feature>
<dbReference type="InterPro" id="IPR040576">
    <property type="entry name" value="DLP_helical"/>
</dbReference>
<dbReference type="InterPro" id="IPR027417">
    <property type="entry name" value="P-loop_NTPase"/>
</dbReference>
<evidence type="ECO:0000259" key="1">
    <source>
        <dbReference type="Pfam" id="PF01926"/>
    </source>
</evidence>
<dbReference type="EMBL" id="JACJVQ010000005">
    <property type="protein sequence ID" value="MBB6633506.1"/>
    <property type="molecule type" value="Genomic_DNA"/>
</dbReference>
<protein>
    <submittedName>
        <fullName evidence="3">50S ribosome-binding GTPase</fullName>
    </submittedName>
</protein>
<dbReference type="Proteomes" id="UP000535838">
    <property type="component" value="Unassembled WGS sequence"/>
</dbReference>
<dbReference type="InterPro" id="IPR006073">
    <property type="entry name" value="GTP-bd"/>
</dbReference>
<dbReference type="GO" id="GO:0005525">
    <property type="term" value="F:GTP binding"/>
    <property type="evidence" value="ECO:0007669"/>
    <property type="project" value="InterPro"/>
</dbReference>
<gene>
    <name evidence="3" type="ORF">H7B67_05260</name>
</gene>
<reference evidence="3 4" key="1">
    <citation type="submission" date="2020-08" db="EMBL/GenBank/DDBJ databases">
        <title>Cohnella phylogeny.</title>
        <authorList>
            <person name="Dunlap C."/>
        </authorList>
    </citation>
    <scope>NUCLEOTIDE SEQUENCE [LARGE SCALE GENOMIC DNA]</scope>
    <source>
        <strain evidence="3 4">DSM 25241</strain>
    </source>
</reference>
<proteinExistence type="predicted"/>
<dbReference type="NCBIfam" id="NF041922">
    <property type="entry name" value="DLP_LeoA_gen"/>
    <property type="match status" value="1"/>
</dbReference>
<dbReference type="AlphaFoldDB" id="A0A841SSE4"/>
<evidence type="ECO:0000313" key="4">
    <source>
        <dbReference type="Proteomes" id="UP000535838"/>
    </source>
</evidence>
<feature type="domain" description="Dynamin-like helical" evidence="2">
    <location>
        <begin position="146"/>
        <end position="461"/>
    </location>
</feature>
<dbReference type="Pfam" id="PF01926">
    <property type="entry name" value="MMR_HSR1"/>
    <property type="match status" value="1"/>
</dbReference>
<dbReference type="SUPFAM" id="SSF52540">
    <property type="entry name" value="P-loop containing nucleoside triphosphate hydrolases"/>
    <property type="match status" value="1"/>
</dbReference>
<name>A0A841SSE4_9BACL</name>
<dbReference type="Pfam" id="PF18709">
    <property type="entry name" value="DLP_helical"/>
    <property type="match status" value="1"/>
</dbReference>
<dbReference type="InterPro" id="IPR049678">
    <property type="entry name" value="LeoA-like"/>
</dbReference>
<dbReference type="Gene3D" id="3.40.50.300">
    <property type="entry name" value="P-loop containing nucleotide triphosphate hydrolases"/>
    <property type="match status" value="1"/>
</dbReference>
<organism evidence="3 4">
    <name type="scientific">Cohnella thailandensis</name>
    <dbReference type="NCBI Taxonomy" id="557557"/>
    <lineage>
        <taxon>Bacteria</taxon>
        <taxon>Bacillati</taxon>
        <taxon>Bacillota</taxon>
        <taxon>Bacilli</taxon>
        <taxon>Bacillales</taxon>
        <taxon>Paenibacillaceae</taxon>
        <taxon>Cohnella</taxon>
    </lineage>
</organism>
<comment type="caution">
    <text evidence="3">The sequence shown here is derived from an EMBL/GenBank/DDBJ whole genome shotgun (WGS) entry which is preliminary data.</text>
</comment>